<keyword evidence="5" id="KW-0539">Nucleus</keyword>
<dbReference type="InterPro" id="IPR040560">
    <property type="entry name" value="SYCP2_SLD"/>
</dbReference>
<dbReference type="Pfam" id="PF18581">
    <property type="entry name" value="SYCP2_ARLD"/>
    <property type="match status" value="1"/>
</dbReference>
<dbReference type="Proteomes" id="UP000276834">
    <property type="component" value="Unassembled WGS sequence"/>
</dbReference>
<comment type="subcellular location">
    <subcellularLocation>
        <location evidence="2">Chromosome</location>
    </subcellularLocation>
    <subcellularLocation>
        <location evidence="1">Nucleus</location>
    </subcellularLocation>
</comment>
<evidence type="ECO:0000256" key="3">
    <source>
        <dbReference type="ARBA" id="ARBA00007960"/>
    </source>
</evidence>
<dbReference type="GO" id="GO:0000779">
    <property type="term" value="C:condensed chromosome, centromeric region"/>
    <property type="evidence" value="ECO:0007669"/>
    <property type="project" value="TreeGrafter"/>
</dbReference>
<gene>
    <name evidence="9" type="ORF">DV515_00011670</name>
</gene>
<sequence length="560" mass="63335">MQQLEKLIDEATGKKDFQSLEQFLATEECENVSHKCSKQFVNKLDKLLCWALDKQEVKNISTLLTAVQKCGSKITIAGEDGLPAMIKYGLAIKIDLPLFSLYMVNWFEKLKAILVLRGNEKNEMVTNLAEDFFIMLLIVCDSRPEGKMQILENFVLRTCSLITDARINIYVQQEVIKKLNLLLDKIPRDGRKKILSTKEMLLVMSEMGKTILDAGDYDTQVAITEALCRMVSEKQRTVLASQWFPMEFVSTAFKGIKDSEFETDCRKFLNQVNGMLGDKRRVFTFPCLSAALDECELQIPLDENLEEFWIDFNIGSKSISFYVAAEDADQQWETVVIQEEDVNMYSLEEKDSKKLLTIDLKSQMSVGTLEGQKFLLCFDSILEIKDVIIKIYGFHKCEDFSKKQSTSVAKTSVHIVFDENGSQVLVPESQLSPGFKEKPGEEEEKLSKHKIQQSPGSLRTQSKHNSQEKLRGDSSKITPPRKRKVSEASVLVPGSTSVSTRSSLFFASTSTPFKGRIKLPLEMTSSTKRSDNDSINESRTKRFCQEPPGVCMSSVAKSFS</sequence>
<dbReference type="InterPro" id="IPR024835">
    <property type="entry name" value="SYCP2-like"/>
</dbReference>
<feature type="compositionally biased region" description="Basic and acidic residues" evidence="6">
    <location>
        <begin position="465"/>
        <end position="474"/>
    </location>
</feature>
<comment type="similarity">
    <text evidence="3">Belongs to the SYCP2 family.</text>
</comment>
<keyword evidence="4" id="KW-0158">Chromosome</keyword>
<evidence type="ECO:0000256" key="2">
    <source>
        <dbReference type="ARBA" id="ARBA00004286"/>
    </source>
</evidence>
<evidence type="ECO:0000259" key="7">
    <source>
        <dbReference type="Pfam" id="PF18581"/>
    </source>
</evidence>
<dbReference type="Pfam" id="PF18584">
    <property type="entry name" value="SYCP2_SLD"/>
    <property type="match status" value="1"/>
</dbReference>
<evidence type="ECO:0000256" key="4">
    <source>
        <dbReference type="ARBA" id="ARBA00022454"/>
    </source>
</evidence>
<feature type="domain" description="Synaptonemal complex protein 2 armadillo-repeat-like" evidence="7">
    <location>
        <begin position="3"/>
        <end position="189"/>
    </location>
</feature>
<evidence type="ECO:0000259" key="8">
    <source>
        <dbReference type="Pfam" id="PF18584"/>
    </source>
</evidence>
<dbReference type="AlphaFoldDB" id="A0A3L8S5K2"/>
<keyword evidence="10" id="KW-1185">Reference proteome</keyword>
<reference evidence="9 10" key="1">
    <citation type="journal article" date="2018" name="Proc. R. Soc. B">
        <title>A non-coding region near Follistatin controls head colour polymorphism in the Gouldian finch.</title>
        <authorList>
            <person name="Toomey M.B."/>
            <person name="Marques C.I."/>
            <person name="Andrade P."/>
            <person name="Araujo P.M."/>
            <person name="Sabatino S."/>
            <person name="Gazda M.A."/>
            <person name="Afonso S."/>
            <person name="Lopes R.J."/>
            <person name="Corbo J.C."/>
            <person name="Carneiro M."/>
        </authorList>
    </citation>
    <scope>NUCLEOTIDE SEQUENCE [LARGE SCALE GENOMIC DNA]</scope>
    <source>
        <strain evidence="9">Red01</strain>
        <tissue evidence="9">Muscle</tissue>
    </source>
</reference>
<feature type="compositionally biased region" description="Basic and acidic residues" evidence="6">
    <location>
        <begin position="528"/>
        <end position="544"/>
    </location>
</feature>
<name>A0A3L8S5K2_CHLGU</name>
<feature type="domain" description="Synaptonemal complex protein 2 Spt16M-like" evidence="8">
    <location>
        <begin position="282"/>
        <end position="393"/>
    </location>
</feature>
<feature type="compositionally biased region" description="Polar residues" evidence="6">
    <location>
        <begin position="452"/>
        <end position="464"/>
    </location>
</feature>
<evidence type="ECO:0000313" key="9">
    <source>
        <dbReference type="EMBL" id="RLV97525.1"/>
    </source>
</evidence>
<evidence type="ECO:0000256" key="1">
    <source>
        <dbReference type="ARBA" id="ARBA00004123"/>
    </source>
</evidence>
<dbReference type="EMBL" id="QUSF01000056">
    <property type="protein sequence ID" value="RLV97525.1"/>
    <property type="molecule type" value="Genomic_DNA"/>
</dbReference>
<dbReference type="PANTHER" id="PTHR15607">
    <property type="entry name" value="SYNAPTONEMAL COMPLEX PROTEIN-RELATED"/>
    <property type="match status" value="1"/>
</dbReference>
<dbReference type="OrthoDB" id="10256849at2759"/>
<evidence type="ECO:0000256" key="6">
    <source>
        <dbReference type="SAM" id="MobiDB-lite"/>
    </source>
</evidence>
<feature type="region of interest" description="Disordered" evidence="6">
    <location>
        <begin position="519"/>
        <end position="547"/>
    </location>
</feature>
<dbReference type="InterPro" id="IPR041322">
    <property type="entry name" value="SYCP2_ARLD"/>
</dbReference>
<evidence type="ECO:0008006" key="11">
    <source>
        <dbReference type="Google" id="ProtNLM"/>
    </source>
</evidence>
<dbReference type="PANTHER" id="PTHR15607:SF12">
    <property type="entry name" value="SYNAPTONEMAL COMPLEX PROTEIN 2"/>
    <property type="match status" value="1"/>
</dbReference>
<dbReference type="GO" id="GO:0007140">
    <property type="term" value="P:male meiotic nuclear division"/>
    <property type="evidence" value="ECO:0007669"/>
    <property type="project" value="TreeGrafter"/>
</dbReference>
<organism evidence="9 10">
    <name type="scientific">Chloebia gouldiae</name>
    <name type="common">Gouldian finch</name>
    <name type="synonym">Erythrura gouldiae</name>
    <dbReference type="NCBI Taxonomy" id="44316"/>
    <lineage>
        <taxon>Eukaryota</taxon>
        <taxon>Metazoa</taxon>
        <taxon>Chordata</taxon>
        <taxon>Craniata</taxon>
        <taxon>Vertebrata</taxon>
        <taxon>Euteleostomi</taxon>
        <taxon>Archelosauria</taxon>
        <taxon>Archosauria</taxon>
        <taxon>Dinosauria</taxon>
        <taxon>Saurischia</taxon>
        <taxon>Theropoda</taxon>
        <taxon>Coelurosauria</taxon>
        <taxon>Aves</taxon>
        <taxon>Neognathae</taxon>
        <taxon>Neoaves</taxon>
        <taxon>Telluraves</taxon>
        <taxon>Australaves</taxon>
        <taxon>Passeriformes</taxon>
        <taxon>Passeroidea</taxon>
        <taxon>Passeridae</taxon>
        <taxon>Chloebia</taxon>
    </lineage>
</organism>
<evidence type="ECO:0000256" key="5">
    <source>
        <dbReference type="ARBA" id="ARBA00023242"/>
    </source>
</evidence>
<dbReference type="GO" id="GO:0007143">
    <property type="term" value="P:female meiotic nuclear division"/>
    <property type="evidence" value="ECO:0007669"/>
    <property type="project" value="TreeGrafter"/>
</dbReference>
<feature type="region of interest" description="Disordered" evidence="6">
    <location>
        <begin position="428"/>
        <end position="489"/>
    </location>
</feature>
<evidence type="ECO:0000313" key="10">
    <source>
        <dbReference type="Proteomes" id="UP000276834"/>
    </source>
</evidence>
<proteinExistence type="inferred from homology"/>
<accession>A0A3L8S5K2</accession>
<dbReference type="GO" id="GO:0000800">
    <property type="term" value="C:lateral element"/>
    <property type="evidence" value="ECO:0007669"/>
    <property type="project" value="TreeGrafter"/>
</dbReference>
<comment type="caution">
    <text evidence="9">The sequence shown here is derived from an EMBL/GenBank/DDBJ whole genome shotgun (WGS) entry which is preliminary data.</text>
</comment>
<protein>
    <recommendedName>
        <fullName evidence="11">Synaptonemal complex protein 2</fullName>
    </recommendedName>
</protein>